<dbReference type="FunFam" id="3.30.70.580:FF:000020">
    <property type="entry name" value="tRNA pseudouridine synthase"/>
    <property type="match status" value="1"/>
</dbReference>
<dbReference type="PANTHER" id="PTHR11142:SF5">
    <property type="entry name" value="TRNA PSEUDOURIDINE(38_39) SYNTHASE"/>
    <property type="match status" value="1"/>
</dbReference>
<dbReference type="CDD" id="cd02569">
    <property type="entry name" value="PseudoU_synth_ScPus3"/>
    <property type="match status" value="1"/>
</dbReference>
<dbReference type="FunFam" id="3.30.70.660:FF:000012">
    <property type="entry name" value="tRNA pseudouridine synthase"/>
    <property type="match status" value="1"/>
</dbReference>
<dbReference type="EMBL" id="JAWIZZ010000055">
    <property type="protein sequence ID" value="KAK5774211.1"/>
    <property type="molecule type" value="Genomic_DNA"/>
</dbReference>
<evidence type="ECO:0000313" key="7">
    <source>
        <dbReference type="EMBL" id="KAK5774211.1"/>
    </source>
</evidence>
<gene>
    <name evidence="7" type="ORF">RI543_004499</name>
</gene>
<dbReference type="InterPro" id="IPR041707">
    <property type="entry name" value="Pus3-like"/>
</dbReference>
<evidence type="ECO:0000256" key="3">
    <source>
        <dbReference type="ARBA" id="ARBA00022694"/>
    </source>
</evidence>
<dbReference type="GO" id="GO:0003723">
    <property type="term" value="F:RNA binding"/>
    <property type="evidence" value="ECO:0007669"/>
    <property type="project" value="InterPro"/>
</dbReference>
<dbReference type="Proteomes" id="UP001306508">
    <property type="component" value="Unassembled WGS sequence"/>
</dbReference>
<dbReference type="PANTHER" id="PTHR11142">
    <property type="entry name" value="PSEUDOURIDYLATE SYNTHASE"/>
    <property type="match status" value="1"/>
</dbReference>
<dbReference type="NCBIfam" id="TIGR00071">
    <property type="entry name" value="hisT_truA"/>
    <property type="match status" value="1"/>
</dbReference>
<dbReference type="SUPFAM" id="SSF55120">
    <property type="entry name" value="Pseudouridine synthase"/>
    <property type="match status" value="1"/>
</dbReference>
<dbReference type="InterPro" id="IPR020097">
    <property type="entry name" value="PsdUridine_synth_TruA_a/b_dom"/>
</dbReference>
<dbReference type="GO" id="GO:0005737">
    <property type="term" value="C:cytoplasm"/>
    <property type="evidence" value="ECO:0007669"/>
    <property type="project" value="TreeGrafter"/>
</dbReference>
<keyword evidence="3" id="KW-0819">tRNA processing</keyword>
<comment type="caution">
    <text evidence="7">The sequence shown here is derived from an EMBL/GenBank/DDBJ whole genome shotgun (WGS) entry which is preliminary data.</text>
</comment>
<dbReference type="GO" id="GO:0005634">
    <property type="term" value="C:nucleus"/>
    <property type="evidence" value="ECO:0007669"/>
    <property type="project" value="UniProtKB-SubCell"/>
</dbReference>
<dbReference type="Gene3D" id="3.30.70.660">
    <property type="entry name" value="Pseudouridine synthase I, catalytic domain, C-terminal subdomain"/>
    <property type="match status" value="1"/>
</dbReference>
<dbReference type="Pfam" id="PF01416">
    <property type="entry name" value="PseudoU_synth_1"/>
    <property type="match status" value="1"/>
</dbReference>
<dbReference type="AlphaFoldDB" id="A0AAN7ZX28"/>
<evidence type="ECO:0000256" key="4">
    <source>
        <dbReference type="ARBA" id="ARBA00023235"/>
    </source>
</evidence>
<evidence type="ECO:0000256" key="2">
    <source>
        <dbReference type="ARBA" id="ARBA00009375"/>
    </source>
</evidence>
<accession>A0AAN7ZX28</accession>
<dbReference type="GO" id="GO:0031119">
    <property type="term" value="P:tRNA pseudouridine synthesis"/>
    <property type="evidence" value="ECO:0007669"/>
    <property type="project" value="TreeGrafter"/>
</dbReference>
<dbReference type="GO" id="GO:0009982">
    <property type="term" value="F:pseudouridine synthase activity"/>
    <property type="evidence" value="ECO:0007669"/>
    <property type="project" value="InterPro"/>
</dbReference>
<evidence type="ECO:0000256" key="1">
    <source>
        <dbReference type="ARBA" id="ARBA00004123"/>
    </source>
</evidence>
<keyword evidence="8" id="KW-1185">Reference proteome</keyword>
<keyword evidence="4" id="KW-0413">Isomerase</keyword>
<protein>
    <recommendedName>
        <fullName evidence="6">Pseudouridine synthase I TruA alpha/beta domain-containing protein</fullName>
    </recommendedName>
</protein>
<evidence type="ECO:0000259" key="6">
    <source>
        <dbReference type="Pfam" id="PF01416"/>
    </source>
</evidence>
<dbReference type="GO" id="GO:1990481">
    <property type="term" value="P:mRNA pseudouridine synthesis"/>
    <property type="evidence" value="ECO:0007669"/>
    <property type="project" value="TreeGrafter"/>
</dbReference>
<sequence length="500" mass="57685">MYDEILGFIYVNIKPFSSTNSKIFNKQTQQPLVTSQQLLLNNLSFTSTTPVNSSTSVSDIFKYHDLGRNELIERLCKLERDNKKLKQDLSVCQMNNRSIPTATTNTADSKYRNNKKRSCINSNISDKKNKKAKKNFDFSKHNRRFIALKFAYLGWNYNGLAIQKDPTVLPTVEGTILEAMNKCKLVPSMVPQDYKFSRCGRTDKGVSAMNQVISLWVRSNLSDEEQKDPLNDEREIQYAHILNQLLPDDIRISAVSLRPPKGFDARFSCQARHYKYLFKKEGLNIDKMNEAAKKFIGEHDFRNFCKIDGSKQITNYNRTIYSSNILHVNDDFYCFDLVGSAFLWHQVRCMMAVLFLIGQELETPNLISEMLDIELTPQKPIYDMASDVPLILYDCKFPEMEWIETNLNDYKAVKYGKAVDTLALNYQLKSSIVTIFKNILPTSKTTIDDKIRINLGNGKGQVLSQYKKMKDRDVMQSVDVINAKFRKRKTKKQTIVETNI</sequence>
<dbReference type="InterPro" id="IPR001406">
    <property type="entry name" value="PsdUridine_synth_TruA"/>
</dbReference>
<comment type="similarity">
    <text evidence="2">Belongs to the tRNA pseudouridine synthase TruA family.</text>
</comment>
<organism evidence="7 8">
    <name type="scientific">Arxiozyma heterogenica</name>
    <dbReference type="NCBI Taxonomy" id="278026"/>
    <lineage>
        <taxon>Eukaryota</taxon>
        <taxon>Fungi</taxon>
        <taxon>Dikarya</taxon>
        <taxon>Ascomycota</taxon>
        <taxon>Saccharomycotina</taxon>
        <taxon>Saccharomycetes</taxon>
        <taxon>Saccharomycetales</taxon>
        <taxon>Saccharomycetaceae</taxon>
        <taxon>Arxiozyma</taxon>
    </lineage>
</organism>
<dbReference type="HAMAP" id="MF_00171">
    <property type="entry name" value="TruA"/>
    <property type="match status" value="1"/>
</dbReference>
<proteinExistence type="inferred from homology"/>
<evidence type="ECO:0000256" key="5">
    <source>
        <dbReference type="ARBA" id="ARBA00023242"/>
    </source>
</evidence>
<evidence type="ECO:0000313" key="8">
    <source>
        <dbReference type="Proteomes" id="UP001306508"/>
    </source>
</evidence>
<dbReference type="Gene3D" id="3.30.70.580">
    <property type="entry name" value="Pseudouridine synthase I, catalytic domain, N-terminal subdomain"/>
    <property type="match status" value="1"/>
</dbReference>
<keyword evidence="5" id="KW-0539">Nucleus</keyword>
<dbReference type="InterPro" id="IPR020095">
    <property type="entry name" value="PsdUridine_synth_TruA_C"/>
</dbReference>
<comment type="subcellular location">
    <subcellularLocation>
        <location evidence="1">Nucleus</location>
    </subcellularLocation>
</comment>
<reference evidence="8" key="1">
    <citation type="submission" date="2023-07" db="EMBL/GenBank/DDBJ databases">
        <title>A draft genome of Kazachstania heterogenica Y-27499.</title>
        <authorList>
            <person name="Donic C."/>
            <person name="Kralova J.S."/>
            <person name="Fidel L."/>
            <person name="Ben-Dor S."/>
            <person name="Jung S."/>
        </authorList>
    </citation>
    <scope>NUCLEOTIDE SEQUENCE [LARGE SCALE GENOMIC DNA]</scope>
    <source>
        <strain evidence="8">Y27499</strain>
    </source>
</reference>
<dbReference type="InterPro" id="IPR020103">
    <property type="entry name" value="PsdUridine_synth_cat_dom_sf"/>
</dbReference>
<name>A0AAN7ZX28_9SACH</name>
<feature type="domain" description="Pseudouridine synthase I TruA alpha/beta" evidence="6">
    <location>
        <begin position="291"/>
        <end position="398"/>
    </location>
</feature>
<dbReference type="InterPro" id="IPR020094">
    <property type="entry name" value="TruA/RsuA/RluB/E/F_N"/>
</dbReference>